<dbReference type="STRING" id="906689.A0A2I0X1G5"/>
<reference evidence="2 3" key="2">
    <citation type="journal article" date="2017" name="Nature">
        <title>The Apostasia genome and the evolution of orchids.</title>
        <authorList>
            <person name="Zhang G.Q."/>
            <person name="Liu K.W."/>
            <person name="Li Z."/>
            <person name="Lohaus R."/>
            <person name="Hsiao Y.Y."/>
            <person name="Niu S.C."/>
            <person name="Wang J.Y."/>
            <person name="Lin Y.C."/>
            <person name="Xu Q."/>
            <person name="Chen L.J."/>
            <person name="Yoshida K."/>
            <person name="Fujiwara S."/>
            <person name="Wang Z.W."/>
            <person name="Zhang Y.Q."/>
            <person name="Mitsuda N."/>
            <person name="Wang M."/>
            <person name="Liu G.H."/>
            <person name="Pecoraro L."/>
            <person name="Huang H.X."/>
            <person name="Xiao X.J."/>
            <person name="Lin M."/>
            <person name="Wu X.Y."/>
            <person name="Wu W.L."/>
            <person name="Chen Y.Y."/>
            <person name="Chang S.B."/>
            <person name="Sakamoto S."/>
            <person name="Ohme-Takagi M."/>
            <person name="Yagi M."/>
            <person name="Zeng S.J."/>
            <person name="Shen C.Y."/>
            <person name="Yeh C.M."/>
            <person name="Luo Y.B."/>
            <person name="Tsai W.C."/>
            <person name="Van de Peer Y."/>
            <person name="Liu Z.J."/>
        </authorList>
    </citation>
    <scope>NUCLEOTIDE SEQUENCE [LARGE SCALE GENOMIC DNA]</scope>
    <source>
        <tissue evidence="2">The whole plant</tissue>
    </source>
</reference>
<name>A0A2I0X1G5_9ASPA</name>
<organism evidence="2 3">
    <name type="scientific">Dendrobium catenatum</name>
    <dbReference type="NCBI Taxonomy" id="906689"/>
    <lineage>
        <taxon>Eukaryota</taxon>
        <taxon>Viridiplantae</taxon>
        <taxon>Streptophyta</taxon>
        <taxon>Embryophyta</taxon>
        <taxon>Tracheophyta</taxon>
        <taxon>Spermatophyta</taxon>
        <taxon>Magnoliopsida</taxon>
        <taxon>Liliopsida</taxon>
        <taxon>Asparagales</taxon>
        <taxon>Orchidaceae</taxon>
        <taxon>Epidendroideae</taxon>
        <taxon>Malaxideae</taxon>
        <taxon>Dendrobiinae</taxon>
        <taxon>Dendrobium</taxon>
    </lineage>
</organism>
<evidence type="ECO:0000313" key="2">
    <source>
        <dbReference type="EMBL" id="PKU81741.1"/>
    </source>
</evidence>
<dbReference type="PANTHER" id="PTHR36385">
    <property type="entry name" value="OS07G0562900 PROTEIN"/>
    <property type="match status" value="1"/>
</dbReference>
<evidence type="ECO:0000313" key="3">
    <source>
        <dbReference type="Proteomes" id="UP000233837"/>
    </source>
</evidence>
<reference evidence="2 3" key="1">
    <citation type="journal article" date="2016" name="Sci. Rep.">
        <title>The Dendrobium catenatum Lindl. genome sequence provides insights into polysaccharide synthase, floral development and adaptive evolution.</title>
        <authorList>
            <person name="Zhang G.Q."/>
            <person name="Xu Q."/>
            <person name="Bian C."/>
            <person name="Tsai W.C."/>
            <person name="Yeh C.M."/>
            <person name="Liu K.W."/>
            <person name="Yoshida K."/>
            <person name="Zhang L.S."/>
            <person name="Chang S.B."/>
            <person name="Chen F."/>
            <person name="Shi Y."/>
            <person name="Su Y.Y."/>
            <person name="Zhang Y.Q."/>
            <person name="Chen L.J."/>
            <person name="Yin Y."/>
            <person name="Lin M."/>
            <person name="Huang H."/>
            <person name="Deng H."/>
            <person name="Wang Z.W."/>
            <person name="Zhu S.L."/>
            <person name="Zhao X."/>
            <person name="Deng C."/>
            <person name="Niu S.C."/>
            <person name="Huang J."/>
            <person name="Wang M."/>
            <person name="Liu G.H."/>
            <person name="Yang H.J."/>
            <person name="Xiao X.J."/>
            <person name="Hsiao Y.Y."/>
            <person name="Wu W.L."/>
            <person name="Chen Y.Y."/>
            <person name="Mitsuda N."/>
            <person name="Ohme-Takagi M."/>
            <person name="Luo Y.B."/>
            <person name="Van de Peer Y."/>
            <person name="Liu Z.J."/>
        </authorList>
    </citation>
    <scope>NUCLEOTIDE SEQUENCE [LARGE SCALE GENOMIC DNA]</scope>
    <source>
        <tissue evidence="2">The whole plant</tissue>
    </source>
</reference>
<sequence length="128" mass="14386">MDAISGHFYVNRRVDSETLAMAKNRNKKKLKGSTAMETSSDTAADCPQGFSPRFHVLSMEILDAVLSKPSLGVLNRTIKKARLLKRSKNLRKQKAIERAISKGEKMEEKACKMKSKVLRVQSAKSLYE</sequence>
<proteinExistence type="predicted"/>
<dbReference type="PANTHER" id="PTHR36385:SF1">
    <property type="entry name" value="OS07G0562900 PROTEIN"/>
    <property type="match status" value="1"/>
</dbReference>
<dbReference type="Proteomes" id="UP000233837">
    <property type="component" value="Unassembled WGS sequence"/>
</dbReference>
<dbReference type="EMBL" id="KZ502223">
    <property type="protein sequence ID" value="PKU81741.1"/>
    <property type="molecule type" value="Genomic_DNA"/>
</dbReference>
<dbReference type="AlphaFoldDB" id="A0A2I0X1G5"/>
<feature type="region of interest" description="Disordered" evidence="1">
    <location>
        <begin position="25"/>
        <end position="44"/>
    </location>
</feature>
<evidence type="ECO:0000256" key="1">
    <source>
        <dbReference type="SAM" id="MobiDB-lite"/>
    </source>
</evidence>
<keyword evidence="3" id="KW-1185">Reference proteome</keyword>
<protein>
    <submittedName>
        <fullName evidence="2">Uncharacterized protein</fullName>
    </submittedName>
</protein>
<gene>
    <name evidence="2" type="ORF">MA16_Dca018683</name>
</gene>
<accession>A0A2I0X1G5</accession>